<dbReference type="InterPro" id="IPR050072">
    <property type="entry name" value="Peptidase_M20A"/>
</dbReference>
<accession>A0A1B2I850</accession>
<gene>
    <name evidence="3" type="ORF">BED41_14250</name>
</gene>
<dbReference type="STRING" id="1197717.BED41_14250"/>
<keyword evidence="4" id="KW-1185">Reference proteome</keyword>
<dbReference type="OrthoDB" id="9815360at2"/>
<proteinExistence type="predicted"/>
<evidence type="ECO:0008006" key="5">
    <source>
        <dbReference type="Google" id="ProtNLM"/>
    </source>
</evidence>
<dbReference type="Pfam" id="PF01546">
    <property type="entry name" value="Peptidase_M20"/>
    <property type="match status" value="1"/>
</dbReference>
<keyword evidence="2" id="KW-0862">Zinc</keyword>
<evidence type="ECO:0000256" key="2">
    <source>
        <dbReference type="ARBA" id="ARBA00022833"/>
    </source>
</evidence>
<dbReference type="Gene3D" id="3.40.630.10">
    <property type="entry name" value="Zn peptidases"/>
    <property type="match status" value="1"/>
</dbReference>
<dbReference type="GeneID" id="83059007"/>
<dbReference type="EMBL" id="CP016757">
    <property type="protein sequence ID" value="ANZ46158.1"/>
    <property type="molecule type" value="Genomic_DNA"/>
</dbReference>
<evidence type="ECO:0000313" key="3">
    <source>
        <dbReference type="EMBL" id="ANZ46158.1"/>
    </source>
</evidence>
<keyword evidence="1" id="KW-0378">Hydrolase</keyword>
<dbReference type="RefSeq" id="WP_066747783.1">
    <property type="nucleotide sequence ID" value="NZ_CP016757.1"/>
</dbReference>
<dbReference type="AlphaFoldDB" id="A0A1B2I850"/>
<dbReference type="PANTHER" id="PTHR43808">
    <property type="entry name" value="ACETYLORNITHINE DEACETYLASE"/>
    <property type="match status" value="1"/>
</dbReference>
<protein>
    <recommendedName>
        <fullName evidence="5">Peptidase M20</fullName>
    </recommendedName>
</protein>
<evidence type="ECO:0000256" key="1">
    <source>
        <dbReference type="ARBA" id="ARBA00022801"/>
    </source>
</evidence>
<sequence length="537" mass="59835">MSEIRELLYELVSVQSDTGTKLEVKMGEKIFDIIRRNEYFAKHPELCGMESGGDFLGRSVVWALKKGSTNRTVILSGHYDAVEIDSYGELKPYALEPDELKKHLKEVVRSDNAALAATEDDNWLFGRGAADMKAGIAINLHALFTTENAEASVLFAAVCDEENLSAGCRTMMPLLSELRRRFGLDYRLCVITEPQLSSPDEPNKFSVYCGGTGKMLPMIMAKGKLAHCAQNIEGLNAAYMLAEAVRRIELNPELMSSDLGISTQSPSFQIMKDMKTTYDVSMPEYAVGCANILFLGEGRQREIMEKLRDICRTAFKNVMTRYNATFDICKNKGLVTESLRLKAEPVVMSFSELCGKVKEVKGEGYAEFIKEKEAELAEKINSGELNMQQAAAAHIRTMIEASLIDYPAFVIGMAPPYYPANSNEHLDCDISVFEEAVREVVTGRYGYELDMMPYLPGMADISYMSCTNPAAEKALMEQLSVPRSLYDIPFDDIAALNIPCYNLGPHSGNVHQMLERVWLPDVEKVVPETIAKIIERA</sequence>
<dbReference type="KEGG" id="cpor:BED41_14250"/>
<dbReference type="PROSITE" id="PS00759">
    <property type="entry name" value="ARGE_DAPE_CPG2_2"/>
    <property type="match status" value="1"/>
</dbReference>
<dbReference type="Proteomes" id="UP000093044">
    <property type="component" value="Chromosome"/>
</dbReference>
<dbReference type="InterPro" id="IPR002933">
    <property type="entry name" value="Peptidase_M20"/>
</dbReference>
<dbReference type="InterPro" id="IPR001261">
    <property type="entry name" value="ArgE/DapE_CS"/>
</dbReference>
<reference evidence="3" key="1">
    <citation type="submission" date="2016-08" db="EMBL/GenBank/DDBJ databases">
        <title>Complete genome of Cloacibacillus porcorum.</title>
        <authorList>
            <person name="Looft T."/>
            <person name="Bayles D.O."/>
            <person name="Alt D.P."/>
        </authorList>
    </citation>
    <scope>NUCLEOTIDE SEQUENCE [LARGE SCALE GENOMIC DNA]</scope>
    <source>
        <strain evidence="3">CL-84</strain>
    </source>
</reference>
<organism evidence="3 4">
    <name type="scientific">Cloacibacillus porcorum</name>
    <dbReference type="NCBI Taxonomy" id="1197717"/>
    <lineage>
        <taxon>Bacteria</taxon>
        <taxon>Thermotogati</taxon>
        <taxon>Synergistota</taxon>
        <taxon>Synergistia</taxon>
        <taxon>Synergistales</taxon>
        <taxon>Synergistaceae</taxon>
        <taxon>Cloacibacillus</taxon>
    </lineage>
</organism>
<dbReference type="GO" id="GO:0016787">
    <property type="term" value="F:hydrolase activity"/>
    <property type="evidence" value="ECO:0007669"/>
    <property type="project" value="UniProtKB-KW"/>
</dbReference>
<dbReference type="PANTHER" id="PTHR43808:SF27">
    <property type="entry name" value="PROTEIN ROCB"/>
    <property type="match status" value="1"/>
</dbReference>
<evidence type="ECO:0000313" key="4">
    <source>
        <dbReference type="Proteomes" id="UP000093044"/>
    </source>
</evidence>
<name>A0A1B2I850_9BACT</name>
<dbReference type="SUPFAM" id="SSF53187">
    <property type="entry name" value="Zn-dependent exopeptidases"/>
    <property type="match status" value="1"/>
</dbReference>